<dbReference type="InterPro" id="IPR050331">
    <property type="entry name" value="Zinc_finger"/>
</dbReference>
<sequence length="846" mass="93032">MSEIILTFQTQLSGVMETVFKAAIFEITRLVEDSFLEEVSRSREQVESLKKKLQWCESKSRRRCADCGNNKVSSEERGEKSSPAQPAVENARILKQERIAEESWKSCEMEKAVNHSLMVESEPVASQANTAESAIQEERKLDCMLKSEAIHTTAAAQLQEEWKMSTEVAEGSDNSAHSKTYSEQELQQIQNDWSAGLDQAPESESDMDHIQGLLYRSRYNMEDLGSYSNQELDMAGINQLTDSPQRAGEVLGFGVLAGSLQTNLGASEDCRNQLRNKRGSKSSPSIHDSADPGGMDCLLINEEGYLQDVSGLSQAASSRTSDSQGHQIYNRDTANDSTDCFYGGEAYSQPLQPNNGPTGVLGETREDQEHACTQCMISFPDQTQLSGVMETVLRSAVCEISRLVESSFLKEIGREKQEAEVLRRRLQVLESKLGEREKVKRVRCTECGRTGLSKKDTGAGQIRRQSEGAELICVTKQEEGVSEAGGKMVEKDSVTSGQEATSTIPDHELKTPVDGAQVGGAVKEEVMEASSVQNYPTAHCPTVTADHRLSESHSGGKTSSIHTSQPEHWLSPQRDKLSSTSAGNQDSVKQRTPSKKPEHPVHTSHKQSELTEPASSSVSPALNQQTGTPESVAIKQEVVVVLSPEWDDMDRVRTGTTSTAGTVSQARKETLSSQVTQPLGMLGKKQPQPAENATVLASSSATVRGHSLHKSPSLPKPSQALPHLHRPQTVERAVSALQTARHFPQPVGIRTHGHVGHHVMRTPHICSQCGKGFSHLCHLRAHQQIHTGERQFCCALCGRSFTKLSNLKAHRRVHTGERPYICMDCGKRFTQKCNLKRHQRIHVAHL</sequence>
<dbReference type="PANTHER" id="PTHR16515:SF61">
    <property type="entry name" value="NOVEL ZINC FINGER PROTEIN"/>
    <property type="match status" value="1"/>
</dbReference>
<dbReference type="GO" id="GO:0008270">
    <property type="term" value="F:zinc ion binding"/>
    <property type="evidence" value="ECO:0007669"/>
    <property type="project" value="UniProtKB-KW"/>
</dbReference>
<dbReference type="Proteomes" id="UP000319801">
    <property type="component" value="Unassembled WGS sequence"/>
</dbReference>
<reference evidence="8 9" key="1">
    <citation type="journal article" date="2019" name="Genome Biol. Evol.">
        <title>Whole-Genome Sequencing of the Giant Devil Catfish, Bagarius yarrelli.</title>
        <authorList>
            <person name="Jiang W."/>
            <person name="Lv Y."/>
            <person name="Cheng L."/>
            <person name="Yang K."/>
            <person name="Chao B."/>
            <person name="Wang X."/>
            <person name="Li Y."/>
            <person name="Pan X."/>
            <person name="You X."/>
            <person name="Zhang Y."/>
            <person name="Yang J."/>
            <person name="Li J."/>
            <person name="Zhang X."/>
            <person name="Liu S."/>
            <person name="Sun C."/>
            <person name="Yang J."/>
            <person name="Shi Q."/>
        </authorList>
    </citation>
    <scope>NUCLEOTIDE SEQUENCE [LARGE SCALE GENOMIC DNA]</scope>
    <source>
        <strain evidence="8">JWS20170419001</strain>
        <tissue evidence="8">Muscle</tissue>
    </source>
</reference>
<evidence type="ECO:0000256" key="6">
    <source>
        <dbReference type="SAM" id="MobiDB-lite"/>
    </source>
</evidence>
<name>A0A556TMH8_BAGYA</name>
<protein>
    <submittedName>
        <fullName evidence="8">Gastrula zinc finger protein XlCGF7.1</fullName>
    </submittedName>
</protein>
<evidence type="ECO:0000256" key="4">
    <source>
        <dbReference type="ARBA" id="ARBA00022833"/>
    </source>
</evidence>
<evidence type="ECO:0000256" key="5">
    <source>
        <dbReference type="PROSITE-ProRule" id="PRU00042"/>
    </source>
</evidence>
<dbReference type="FunFam" id="3.30.160.60:FF:000688">
    <property type="entry name" value="zinc finger protein 197 isoform X1"/>
    <property type="match status" value="1"/>
</dbReference>
<dbReference type="FunFam" id="3.30.160.60:FF:000038">
    <property type="entry name" value="Zinc finger protein 624"/>
    <property type="match status" value="1"/>
</dbReference>
<feature type="compositionally biased region" description="Polar residues" evidence="6">
    <location>
        <begin position="654"/>
        <end position="672"/>
    </location>
</feature>
<keyword evidence="1" id="KW-0479">Metal-binding</keyword>
<dbReference type="PROSITE" id="PS00028">
    <property type="entry name" value="ZINC_FINGER_C2H2_1"/>
    <property type="match status" value="3"/>
</dbReference>
<keyword evidence="2" id="KW-0677">Repeat</keyword>
<feature type="region of interest" description="Disordered" evidence="6">
    <location>
        <begin position="67"/>
        <end position="90"/>
    </location>
</feature>
<dbReference type="Gene3D" id="3.30.160.60">
    <property type="entry name" value="Classic Zinc Finger"/>
    <property type="match status" value="3"/>
</dbReference>
<feature type="compositionally biased region" description="Polar residues" evidence="6">
    <location>
        <begin position="613"/>
        <end position="629"/>
    </location>
</feature>
<feature type="region of interest" description="Disordered" evidence="6">
    <location>
        <begin position="311"/>
        <end position="332"/>
    </location>
</feature>
<dbReference type="SMART" id="SM00355">
    <property type="entry name" value="ZnF_C2H2"/>
    <property type="match status" value="3"/>
</dbReference>
<evidence type="ECO:0000313" key="8">
    <source>
        <dbReference type="EMBL" id="TSK22569.1"/>
    </source>
</evidence>
<evidence type="ECO:0000256" key="3">
    <source>
        <dbReference type="ARBA" id="ARBA00022771"/>
    </source>
</evidence>
<feature type="region of interest" description="Disordered" evidence="6">
    <location>
        <begin position="482"/>
        <end position="514"/>
    </location>
</feature>
<dbReference type="PROSITE" id="PS50157">
    <property type="entry name" value="ZINC_FINGER_C2H2_2"/>
    <property type="match status" value="3"/>
</dbReference>
<evidence type="ECO:0000256" key="1">
    <source>
        <dbReference type="ARBA" id="ARBA00022723"/>
    </source>
</evidence>
<dbReference type="PANTHER" id="PTHR16515">
    <property type="entry name" value="PR DOMAIN ZINC FINGER PROTEIN"/>
    <property type="match status" value="1"/>
</dbReference>
<accession>A0A556TMH8</accession>
<dbReference type="FunFam" id="3.30.160.60:FF:000358">
    <property type="entry name" value="zinc finger protein 24"/>
    <property type="match status" value="1"/>
</dbReference>
<dbReference type="Pfam" id="PF00096">
    <property type="entry name" value="zf-C2H2"/>
    <property type="match status" value="3"/>
</dbReference>
<keyword evidence="3 5" id="KW-0863">Zinc-finger</keyword>
<feature type="compositionally biased region" description="Polar residues" evidence="6">
    <location>
        <begin position="552"/>
        <end position="566"/>
    </location>
</feature>
<evidence type="ECO:0000256" key="2">
    <source>
        <dbReference type="ARBA" id="ARBA00022737"/>
    </source>
</evidence>
<dbReference type="OrthoDB" id="8922241at2759"/>
<dbReference type="InterPro" id="IPR013087">
    <property type="entry name" value="Znf_C2H2_type"/>
</dbReference>
<dbReference type="GO" id="GO:0010468">
    <property type="term" value="P:regulation of gene expression"/>
    <property type="evidence" value="ECO:0007669"/>
    <property type="project" value="TreeGrafter"/>
</dbReference>
<proteinExistence type="predicted"/>
<gene>
    <name evidence="8" type="ORF">Baya_1927</name>
</gene>
<evidence type="ECO:0000313" key="9">
    <source>
        <dbReference type="Proteomes" id="UP000319801"/>
    </source>
</evidence>
<dbReference type="InterPro" id="IPR036236">
    <property type="entry name" value="Znf_C2H2_sf"/>
</dbReference>
<dbReference type="GO" id="GO:0005634">
    <property type="term" value="C:nucleus"/>
    <property type="evidence" value="ECO:0007669"/>
    <property type="project" value="TreeGrafter"/>
</dbReference>
<feature type="domain" description="C2H2-type" evidence="7">
    <location>
        <begin position="820"/>
        <end position="846"/>
    </location>
</feature>
<keyword evidence="9" id="KW-1185">Reference proteome</keyword>
<feature type="compositionally biased region" description="Polar residues" evidence="6">
    <location>
        <begin position="494"/>
        <end position="504"/>
    </location>
</feature>
<feature type="domain" description="C2H2-type" evidence="7">
    <location>
        <begin position="792"/>
        <end position="819"/>
    </location>
</feature>
<evidence type="ECO:0000259" key="7">
    <source>
        <dbReference type="PROSITE" id="PS50157"/>
    </source>
</evidence>
<dbReference type="EMBL" id="VCAZ01000006">
    <property type="protein sequence ID" value="TSK22569.1"/>
    <property type="molecule type" value="Genomic_DNA"/>
</dbReference>
<comment type="caution">
    <text evidence="8">The sequence shown here is derived from an EMBL/GenBank/DDBJ whole genome shotgun (WGS) entry which is preliminary data.</text>
</comment>
<dbReference type="SUPFAM" id="SSF57667">
    <property type="entry name" value="beta-beta-alpha zinc fingers"/>
    <property type="match status" value="2"/>
</dbReference>
<feature type="region of interest" description="Disordered" evidence="6">
    <location>
        <begin position="274"/>
        <end position="294"/>
    </location>
</feature>
<feature type="compositionally biased region" description="Basic and acidic residues" evidence="6">
    <location>
        <begin position="595"/>
        <end position="609"/>
    </location>
</feature>
<dbReference type="AlphaFoldDB" id="A0A556TMH8"/>
<organism evidence="8 9">
    <name type="scientific">Bagarius yarrelli</name>
    <name type="common">Goonch</name>
    <name type="synonym">Bagrus yarrelli</name>
    <dbReference type="NCBI Taxonomy" id="175774"/>
    <lineage>
        <taxon>Eukaryota</taxon>
        <taxon>Metazoa</taxon>
        <taxon>Chordata</taxon>
        <taxon>Craniata</taxon>
        <taxon>Vertebrata</taxon>
        <taxon>Euteleostomi</taxon>
        <taxon>Actinopterygii</taxon>
        <taxon>Neopterygii</taxon>
        <taxon>Teleostei</taxon>
        <taxon>Ostariophysi</taxon>
        <taxon>Siluriformes</taxon>
        <taxon>Sisoridae</taxon>
        <taxon>Sisorinae</taxon>
        <taxon>Bagarius</taxon>
    </lineage>
</organism>
<feature type="region of interest" description="Disordered" evidence="6">
    <location>
        <begin position="546"/>
        <end position="630"/>
    </location>
</feature>
<feature type="compositionally biased region" description="Polar residues" evidence="6">
    <location>
        <begin position="578"/>
        <end position="591"/>
    </location>
</feature>
<feature type="domain" description="C2H2-type" evidence="7">
    <location>
        <begin position="764"/>
        <end position="791"/>
    </location>
</feature>
<feature type="region of interest" description="Disordered" evidence="6">
    <location>
        <begin position="651"/>
        <end position="672"/>
    </location>
</feature>
<keyword evidence="4" id="KW-0862">Zinc</keyword>